<accession>A0ACC0ENU9</accession>
<reference evidence="1 2" key="3">
    <citation type="journal article" date="2022" name="Microbiol. Spectr.">
        <title>Folding features and dynamics of 3D genome architecture in plant fungal pathogens.</title>
        <authorList>
            <person name="Xia C."/>
        </authorList>
    </citation>
    <scope>NUCLEOTIDE SEQUENCE [LARGE SCALE GENOMIC DNA]</scope>
    <source>
        <strain evidence="1 2">93-210</strain>
    </source>
</reference>
<protein>
    <submittedName>
        <fullName evidence="1">Uncharacterized protein</fullName>
    </submittedName>
</protein>
<proteinExistence type="predicted"/>
<dbReference type="EMBL" id="CM045869">
    <property type="protein sequence ID" value="KAI7955091.1"/>
    <property type="molecule type" value="Genomic_DNA"/>
</dbReference>
<evidence type="ECO:0000313" key="2">
    <source>
        <dbReference type="Proteomes" id="UP001060170"/>
    </source>
</evidence>
<gene>
    <name evidence="1" type="ORF">MJO28_005491</name>
</gene>
<sequence length="85" mass="9830">MDPFVHTPIPGWGWWTLERRTTRRFFKWLVKKGWLLYSIRPGALLQFLSIEANIIICGVACLPALDHRTLQLLPSPSEPRSSKLT</sequence>
<comment type="caution">
    <text evidence="1">The sequence shown here is derived from an EMBL/GenBank/DDBJ whole genome shotgun (WGS) entry which is preliminary data.</text>
</comment>
<keyword evidence="2" id="KW-1185">Reference proteome</keyword>
<reference evidence="2" key="1">
    <citation type="journal article" date="2018" name="BMC Genomics">
        <title>Genomic insights into host adaptation between the wheat stripe rust pathogen (Puccinia striiformis f. sp. tritici) and the barley stripe rust pathogen (Puccinia striiformis f. sp. hordei).</title>
        <authorList>
            <person name="Xia C."/>
            <person name="Wang M."/>
            <person name="Yin C."/>
            <person name="Cornejo O.E."/>
            <person name="Hulbert S.H."/>
            <person name="Chen X."/>
        </authorList>
    </citation>
    <scope>NUCLEOTIDE SEQUENCE [LARGE SCALE GENOMIC DNA]</scope>
    <source>
        <strain evidence="2">93-210</strain>
    </source>
</reference>
<organism evidence="1 2">
    <name type="scientific">Puccinia striiformis f. sp. tritici</name>
    <dbReference type="NCBI Taxonomy" id="168172"/>
    <lineage>
        <taxon>Eukaryota</taxon>
        <taxon>Fungi</taxon>
        <taxon>Dikarya</taxon>
        <taxon>Basidiomycota</taxon>
        <taxon>Pucciniomycotina</taxon>
        <taxon>Pucciniomycetes</taxon>
        <taxon>Pucciniales</taxon>
        <taxon>Pucciniaceae</taxon>
        <taxon>Puccinia</taxon>
    </lineage>
</organism>
<evidence type="ECO:0000313" key="1">
    <source>
        <dbReference type="EMBL" id="KAI7955091.1"/>
    </source>
</evidence>
<name>A0ACC0ENU9_9BASI</name>
<dbReference type="Proteomes" id="UP001060170">
    <property type="component" value="Chromosome 5"/>
</dbReference>
<reference evidence="2" key="2">
    <citation type="journal article" date="2018" name="Mol. Plant Microbe Interact.">
        <title>Genome sequence resources for the wheat stripe rust pathogen (Puccinia striiformis f. sp. tritici) and the barley stripe rust pathogen (Puccinia striiformis f. sp. hordei).</title>
        <authorList>
            <person name="Xia C."/>
            <person name="Wang M."/>
            <person name="Yin C."/>
            <person name="Cornejo O.E."/>
            <person name="Hulbert S.H."/>
            <person name="Chen X."/>
        </authorList>
    </citation>
    <scope>NUCLEOTIDE SEQUENCE [LARGE SCALE GENOMIC DNA]</scope>
    <source>
        <strain evidence="2">93-210</strain>
    </source>
</reference>